<keyword evidence="3" id="KW-0560">Oxidoreductase</keyword>
<dbReference type="GO" id="GO:0047061">
    <property type="term" value="F:glucose-fructose oxidoreductase activity"/>
    <property type="evidence" value="ECO:0007669"/>
    <property type="project" value="UniProtKB-EC"/>
</dbReference>
<gene>
    <name evidence="3" type="primary">gfo</name>
    <name evidence="3" type="ORF">NCTC7688_00316</name>
</gene>
<protein>
    <submittedName>
        <fullName evidence="3">Putative oxidoreductase</fullName>
        <ecNumber evidence="3">1.1.99.28</ecNumber>
    </submittedName>
</protein>
<evidence type="ECO:0000259" key="1">
    <source>
        <dbReference type="Pfam" id="PF01408"/>
    </source>
</evidence>
<name>A0A380HJL3_STASA</name>
<dbReference type="AlphaFoldDB" id="A0A380HJL3"/>
<dbReference type="EMBL" id="UHED01000001">
    <property type="protein sequence ID" value="SUM81822.1"/>
    <property type="molecule type" value="Genomic_DNA"/>
</dbReference>
<dbReference type="EC" id="1.1.99.28" evidence="3"/>
<feature type="domain" description="Gfo/Idh/MocA-like oxidoreductase N-terminal" evidence="1">
    <location>
        <begin position="21"/>
        <end position="137"/>
    </location>
</feature>
<dbReference type="InterPro" id="IPR036291">
    <property type="entry name" value="NAD(P)-bd_dom_sf"/>
</dbReference>
<feature type="domain" description="GFO/IDH/MocA-like oxidoreductase" evidence="2">
    <location>
        <begin position="161"/>
        <end position="267"/>
    </location>
</feature>
<sequence>MVLYLYILFWKKYKTKRGNLMNIGIVGAGKIVKEALPVMEQISEFTFQSIVSSGRNPENVKNLQKQFNIKTIYDDYEQFIQDEMIDTIYLAVPNHLHYAYARKAIQQGKHVICEKPFTLTKAELIELRDLAQAHDIIIIEAITNLYLSNFEVLKQSMNELGNCKIAQFNYSQYSSRYDKFKEGIVAPAFDPSKGGGALMDINVYNIHLAVGLFGKPEGVAYFANIQKGIDTSGILQLDYNDVKVVCIGAKDSNSDNQSYIQGDNASINIKGPTNELKAFELKYNQGGTQSYQVNPHNHRMYEEFVKIAQIIKQKNNDLAAQKLEHSIQVIEVLEQALDSANIKVGPSQK</sequence>
<organism evidence="3 4">
    <name type="scientific">Staphylococcus saprophyticus</name>
    <dbReference type="NCBI Taxonomy" id="29385"/>
    <lineage>
        <taxon>Bacteria</taxon>
        <taxon>Bacillati</taxon>
        <taxon>Bacillota</taxon>
        <taxon>Bacilli</taxon>
        <taxon>Bacillales</taxon>
        <taxon>Staphylococcaceae</taxon>
        <taxon>Staphylococcus</taxon>
    </lineage>
</organism>
<dbReference type="Pfam" id="PF01408">
    <property type="entry name" value="GFO_IDH_MocA"/>
    <property type="match status" value="1"/>
</dbReference>
<dbReference type="InterPro" id="IPR000683">
    <property type="entry name" value="Gfo/Idh/MocA-like_OxRdtase_N"/>
</dbReference>
<proteinExistence type="predicted"/>
<reference evidence="3 4" key="1">
    <citation type="submission" date="2018-06" db="EMBL/GenBank/DDBJ databases">
        <authorList>
            <consortium name="Pathogen Informatics"/>
            <person name="Doyle S."/>
        </authorList>
    </citation>
    <scope>NUCLEOTIDE SEQUENCE [LARGE SCALE GENOMIC DNA]</scope>
    <source>
        <strain evidence="3 4">NCTC7688</strain>
    </source>
</reference>
<dbReference type="Pfam" id="PF22725">
    <property type="entry name" value="GFO_IDH_MocA_C3"/>
    <property type="match status" value="1"/>
</dbReference>
<dbReference type="SUPFAM" id="SSF55347">
    <property type="entry name" value="Glyceraldehyde-3-phosphate dehydrogenase-like, C-terminal domain"/>
    <property type="match status" value="1"/>
</dbReference>
<dbReference type="PANTHER" id="PTHR43054:SF1">
    <property type="entry name" value="SCYLLO-INOSITOL 2-DEHYDROGENASE (NADP(+)) IOLU"/>
    <property type="match status" value="1"/>
</dbReference>
<dbReference type="InterPro" id="IPR055170">
    <property type="entry name" value="GFO_IDH_MocA-like_dom"/>
</dbReference>
<dbReference type="Proteomes" id="UP000254707">
    <property type="component" value="Unassembled WGS sequence"/>
</dbReference>
<dbReference type="Gene3D" id="3.30.360.10">
    <property type="entry name" value="Dihydrodipicolinate Reductase, domain 2"/>
    <property type="match status" value="1"/>
</dbReference>
<evidence type="ECO:0000259" key="2">
    <source>
        <dbReference type="Pfam" id="PF22725"/>
    </source>
</evidence>
<dbReference type="GO" id="GO:0000166">
    <property type="term" value="F:nucleotide binding"/>
    <property type="evidence" value="ECO:0007669"/>
    <property type="project" value="InterPro"/>
</dbReference>
<evidence type="ECO:0000313" key="4">
    <source>
        <dbReference type="Proteomes" id="UP000254707"/>
    </source>
</evidence>
<accession>A0A380HJL3</accession>
<dbReference type="Gene3D" id="3.40.50.720">
    <property type="entry name" value="NAD(P)-binding Rossmann-like Domain"/>
    <property type="match status" value="1"/>
</dbReference>
<dbReference type="PANTHER" id="PTHR43054">
    <property type="match status" value="1"/>
</dbReference>
<evidence type="ECO:0000313" key="3">
    <source>
        <dbReference type="EMBL" id="SUM81822.1"/>
    </source>
</evidence>
<dbReference type="SUPFAM" id="SSF51735">
    <property type="entry name" value="NAD(P)-binding Rossmann-fold domains"/>
    <property type="match status" value="1"/>
</dbReference>